<proteinExistence type="predicted"/>
<reference evidence="3" key="4">
    <citation type="submission" date="2025-09" db="UniProtKB">
        <authorList>
            <consortium name="Ensembl"/>
        </authorList>
    </citation>
    <scope>IDENTIFICATION</scope>
</reference>
<feature type="repeat" description="RCC1" evidence="2">
    <location>
        <begin position="207"/>
        <end position="253"/>
    </location>
</feature>
<feature type="repeat" description="RCC1" evidence="2">
    <location>
        <begin position="69"/>
        <end position="121"/>
    </location>
</feature>
<dbReference type="InterPro" id="IPR051210">
    <property type="entry name" value="Ub_ligase/GEF_domain"/>
</dbReference>
<dbReference type="Pfam" id="PF00415">
    <property type="entry name" value="RCC1"/>
    <property type="match status" value="4"/>
</dbReference>
<evidence type="ECO:0000256" key="2">
    <source>
        <dbReference type="PROSITE-ProRule" id="PRU00235"/>
    </source>
</evidence>
<keyword evidence="1" id="KW-0677">Repeat</keyword>
<dbReference type="SUPFAM" id="SSF50985">
    <property type="entry name" value="RCC1/BLIP-II"/>
    <property type="match status" value="1"/>
</dbReference>
<evidence type="ECO:0000313" key="4">
    <source>
        <dbReference type="Proteomes" id="UP000018467"/>
    </source>
</evidence>
<dbReference type="Gene3D" id="2.130.10.30">
    <property type="entry name" value="Regulator of chromosome condensation 1/beta-lactamase-inhibitor protein II"/>
    <property type="match status" value="2"/>
</dbReference>
<feature type="repeat" description="RCC1" evidence="2">
    <location>
        <begin position="126"/>
        <end position="206"/>
    </location>
</feature>
<dbReference type="Ensembl" id="ENSAMXT00000048337.1">
    <property type="protein sequence ID" value="ENSAMXP00000048091.1"/>
    <property type="gene ID" value="ENSAMXG00000040356.1"/>
</dbReference>
<dbReference type="InterPro" id="IPR009091">
    <property type="entry name" value="RCC1/BLIP-II"/>
</dbReference>
<dbReference type="PROSITE" id="PS50012">
    <property type="entry name" value="RCC1_3"/>
    <property type="match status" value="3"/>
</dbReference>
<name>A0A3B1K293_ASTMX</name>
<reference evidence="4" key="2">
    <citation type="journal article" date="2014" name="Nat. Commun.">
        <title>The cavefish genome reveals candidate genes for eye loss.</title>
        <authorList>
            <person name="McGaugh S.E."/>
            <person name="Gross J.B."/>
            <person name="Aken B."/>
            <person name="Blin M."/>
            <person name="Borowsky R."/>
            <person name="Chalopin D."/>
            <person name="Hinaux H."/>
            <person name="Jeffery W.R."/>
            <person name="Keene A."/>
            <person name="Ma L."/>
            <person name="Minx P."/>
            <person name="Murphy D."/>
            <person name="O'Quin K.E."/>
            <person name="Retaux S."/>
            <person name="Rohner N."/>
            <person name="Searle S.M."/>
            <person name="Stahl B.A."/>
            <person name="Tabin C."/>
            <person name="Volff J.N."/>
            <person name="Yoshizawa M."/>
            <person name="Warren W.C."/>
        </authorList>
    </citation>
    <scope>NUCLEOTIDE SEQUENCE [LARGE SCALE GENOMIC DNA]</scope>
    <source>
        <strain evidence="4">female</strain>
    </source>
</reference>
<dbReference type="PANTHER" id="PTHR22870">
    <property type="entry name" value="REGULATOR OF CHROMOSOME CONDENSATION"/>
    <property type="match status" value="1"/>
</dbReference>
<dbReference type="Bgee" id="ENSAMXG00000040356">
    <property type="expression patterns" value="Expressed in liver and 14 other cell types or tissues"/>
</dbReference>
<organism evidence="3 4">
    <name type="scientific">Astyanax mexicanus</name>
    <name type="common">Blind cave fish</name>
    <name type="synonym">Astyanax fasciatus mexicanus</name>
    <dbReference type="NCBI Taxonomy" id="7994"/>
    <lineage>
        <taxon>Eukaryota</taxon>
        <taxon>Metazoa</taxon>
        <taxon>Chordata</taxon>
        <taxon>Craniata</taxon>
        <taxon>Vertebrata</taxon>
        <taxon>Euteleostomi</taxon>
        <taxon>Actinopterygii</taxon>
        <taxon>Neopterygii</taxon>
        <taxon>Teleostei</taxon>
        <taxon>Ostariophysi</taxon>
        <taxon>Characiformes</taxon>
        <taxon>Characoidei</taxon>
        <taxon>Acestrorhamphidae</taxon>
        <taxon>Acestrorhamphinae</taxon>
        <taxon>Astyanax</taxon>
    </lineage>
</organism>
<evidence type="ECO:0000313" key="3">
    <source>
        <dbReference type="Ensembl" id="ENSAMXP00000048091.1"/>
    </source>
</evidence>
<dbReference type="GeneTree" id="ENSGT00940000155907"/>
<sequence length="267" mass="28979">MCLIIGKIWYFFKSLICVCVFVCVCVGKLGHGDTNRVYKPKVVEALQGMFIRKVSAGSQSSLALTSTGQVIYAWGNNSMGQCGQGNSTGPITKPKKVIGLDGVAIQQISAGTSHSLAWTALPRDSGEVFSWGDGDYGKLGHGNSDRQRRPRQIEALQGEEVVQVSLIIVGAGELWELYCMMSCMMCVCVCVQMSCGFKHSAVVTADGKLFSFGNGDYGRLGLGNTSNKKLPERVTALEGQQVGQVHTHTHTHTLHKHTLHKHTHLNK</sequence>
<dbReference type="PANTHER" id="PTHR22870:SF155">
    <property type="entry name" value="E3 UBIQUITIN-PROTEIN LIGASE HERC1-RELATED"/>
    <property type="match status" value="1"/>
</dbReference>
<dbReference type="PROSITE" id="PS00626">
    <property type="entry name" value="RCC1_2"/>
    <property type="match status" value="1"/>
</dbReference>
<dbReference type="STRING" id="7994.ENSAMXP00000048091"/>
<accession>A0A3B1K293</accession>
<protein>
    <submittedName>
        <fullName evidence="3">Uncharacterized protein</fullName>
    </submittedName>
</protein>
<dbReference type="InterPro" id="IPR000408">
    <property type="entry name" value="Reg_chr_condens"/>
</dbReference>
<dbReference type="PRINTS" id="PR00633">
    <property type="entry name" value="RCCNDNSATION"/>
</dbReference>
<dbReference type="Proteomes" id="UP000018467">
    <property type="component" value="Unassembled WGS sequence"/>
</dbReference>
<reference evidence="3" key="3">
    <citation type="submission" date="2025-08" db="UniProtKB">
        <authorList>
            <consortium name="Ensembl"/>
        </authorList>
    </citation>
    <scope>IDENTIFICATION</scope>
</reference>
<dbReference type="InParanoid" id="A0A3B1K293"/>
<reference evidence="4" key="1">
    <citation type="submission" date="2013-03" db="EMBL/GenBank/DDBJ databases">
        <authorList>
            <person name="Jeffery W."/>
            <person name="Warren W."/>
            <person name="Wilson R.K."/>
        </authorList>
    </citation>
    <scope>NUCLEOTIDE SEQUENCE</scope>
    <source>
        <strain evidence="4">female</strain>
    </source>
</reference>
<evidence type="ECO:0000256" key="1">
    <source>
        <dbReference type="ARBA" id="ARBA00022737"/>
    </source>
</evidence>
<dbReference type="AlphaFoldDB" id="A0A3B1K293"/>
<keyword evidence="4" id="KW-1185">Reference proteome</keyword>